<dbReference type="KEGG" id="egd:GS424_010785"/>
<evidence type="ECO:0000313" key="4">
    <source>
        <dbReference type="EMBL" id="QOS67031.1"/>
    </source>
</evidence>
<evidence type="ECO:0000256" key="1">
    <source>
        <dbReference type="ARBA" id="ARBA00023015"/>
    </source>
</evidence>
<dbReference type="CDD" id="cd06170">
    <property type="entry name" value="LuxR_C_like"/>
    <property type="match status" value="1"/>
</dbReference>
<dbReference type="PROSITE" id="PS00622">
    <property type="entry name" value="HTH_LUXR_1"/>
    <property type="match status" value="1"/>
</dbReference>
<keyword evidence="3" id="KW-0804">Transcription</keyword>
<dbReference type="Pfam" id="PF00196">
    <property type="entry name" value="GerE"/>
    <property type="match status" value="1"/>
</dbReference>
<name>A0A6L7IVN9_9ACTN</name>
<dbReference type="PRINTS" id="PR00038">
    <property type="entry name" value="HTHLUXR"/>
</dbReference>
<dbReference type="InterPro" id="IPR036388">
    <property type="entry name" value="WH-like_DNA-bd_sf"/>
</dbReference>
<dbReference type="GO" id="GO:0003677">
    <property type="term" value="F:DNA binding"/>
    <property type="evidence" value="ECO:0007669"/>
    <property type="project" value="UniProtKB-KW"/>
</dbReference>
<dbReference type="RefSeq" id="WP_160942213.1">
    <property type="nucleotide sequence ID" value="NZ_CP063310.1"/>
</dbReference>
<dbReference type="Proteomes" id="UP000478463">
    <property type="component" value="Chromosome"/>
</dbReference>
<dbReference type="InterPro" id="IPR016032">
    <property type="entry name" value="Sig_transdc_resp-reg_C-effctor"/>
</dbReference>
<dbReference type="PANTHER" id="PTHR44688">
    <property type="entry name" value="DNA-BINDING TRANSCRIPTIONAL ACTIVATOR DEVR_DOSR"/>
    <property type="match status" value="1"/>
</dbReference>
<dbReference type="Gene3D" id="1.10.10.10">
    <property type="entry name" value="Winged helix-like DNA-binding domain superfamily/Winged helix DNA-binding domain"/>
    <property type="match status" value="1"/>
</dbReference>
<accession>A0A6L7IVN9</accession>
<dbReference type="SMART" id="SM00421">
    <property type="entry name" value="HTH_LUXR"/>
    <property type="match status" value="1"/>
</dbReference>
<organism evidence="4 5">
    <name type="scientific">Eggerthella guodeyinii</name>
    <dbReference type="NCBI Taxonomy" id="2690837"/>
    <lineage>
        <taxon>Bacteria</taxon>
        <taxon>Bacillati</taxon>
        <taxon>Actinomycetota</taxon>
        <taxon>Coriobacteriia</taxon>
        <taxon>Eggerthellales</taxon>
        <taxon>Eggerthellaceae</taxon>
        <taxon>Eggerthella</taxon>
    </lineage>
</organism>
<dbReference type="PANTHER" id="PTHR44688:SF16">
    <property type="entry name" value="DNA-BINDING TRANSCRIPTIONAL ACTIVATOR DEVR_DOSR"/>
    <property type="match status" value="1"/>
</dbReference>
<dbReference type="GO" id="GO:0006355">
    <property type="term" value="P:regulation of DNA-templated transcription"/>
    <property type="evidence" value="ECO:0007669"/>
    <property type="project" value="InterPro"/>
</dbReference>
<dbReference type="SUPFAM" id="SSF46894">
    <property type="entry name" value="C-terminal effector domain of the bipartite response regulators"/>
    <property type="match status" value="1"/>
</dbReference>
<dbReference type="PROSITE" id="PS50043">
    <property type="entry name" value="HTH_LUXR_2"/>
    <property type="match status" value="1"/>
</dbReference>
<evidence type="ECO:0000256" key="2">
    <source>
        <dbReference type="ARBA" id="ARBA00023125"/>
    </source>
</evidence>
<keyword evidence="1" id="KW-0805">Transcription regulation</keyword>
<gene>
    <name evidence="4" type="ORF">GS424_010785</name>
</gene>
<sequence length="472" mass="51764">MGMRVLTVVGLSFLWSVLYSDIYFPLSFVFDGSGTFSQADLSYFHTLFCVVLLCLLAICFFARRLIQDLVRFHARALAVAGVVTGVTGAFVLALGSSVRGVEEVEIGAATTLLALWLVLVFLGWTNVLMRGSESEMAQNVCLSFVVHLVVVSLVLLTGVPLVAYQLACPLFASLALAFFPERSERSTFVGAQAFRELPYRIIVPLWFFIFLGIVSTRLMVGSTNGILTTDSRFMTIVPSLVIAGIMTVWCFAATWSSDTEFSMFSFLAVAAVFGFVVVILLNQHDLPFSTKRIAVASEHCQELLCFMVLVSTCIRKRLSPLVAVIAFLAACFLVPRFAANDLVYFAGAGITLDASGSMATVSAAVIFVFTVLIVVLLMRYGKQYREQGRGQESDRLAERCERLARTGGLSKRETETLVCLCEGMSVRDVAETMCIAESTVKTHVKHIYEKLDVHSRRDLSQLVDGYASDSSA</sequence>
<evidence type="ECO:0000313" key="5">
    <source>
        <dbReference type="Proteomes" id="UP000478463"/>
    </source>
</evidence>
<keyword evidence="2" id="KW-0238">DNA-binding</keyword>
<dbReference type="EMBL" id="CP063310">
    <property type="protein sequence ID" value="QOS67031.1"/>
    <property type="molecule type" value="Genomic_DNA"/>
</dbReference>
<protein>
    <submittedName>
        <fullName evidence="4">Helix-turn-helix transcriptional regulator</fullName>
    </submittedName>
</protein>
<dbReference type="AlphaFoldDB" id="A0A6L7IVN9"/>
<dbReference type="InterPro" id="IPR000792">
    <property type="entry name" value="Tscrpt_reg_LuxR_C"/>
</dbReference>
<proteinExistence type="predicted"/>
<reference evidence="4 5" key="1">
    <citation type="submission" date="2020-10" db="EMBL/GenBank/DDBJ databases">
        <title>Eggerthella sp. nov., isolated from human feces.</title>
        <authorList>
            <person name="Yajun G."/>
        </authorList>
    </citation>
    <scope>NUCLEOTIDE SEQUENCE [LARGE SCALE GENOMIC DNA]</scope>
    <source>
        <strain evidence="4 5">HF-1101</strain>
    </source>
</reference>
<evidence type="ECO:0000256" key="3">
    <source>
        <dbReference type="ARBA" id="ARBA00023163"/>
    </source>
</evidence>